<evidence type="ECO:0000313" key="3">
    <source>
        <dbReference type="Proteomes" id="UP000291422"/>
    </source>
</evidence>
<protein>
    <recommendedName>
        <fullName evidence="4">Six-bladed beta-propeller-like protein</fullName>
    </recommendedName>
</protein>
<evidence type="ECO:0000256" key="1">
    <source>
        <dbReference type="SAM" id="SignalP"/>
    </source>
</evidence>
<dbReference type="PANTHER" id="PTHR42060">
    <property type="entry name" value="NHL REPEAT-CONTAINING PROTEIN-RELATED"/>
    <property type="match status" value="1"/>
</dbReference>
<dbReference type="PANTHER" id="PTHR42060:SF3">
    <property type="entry name" value="SMP-30_GLUCONOLACTONASE_LRE-LIKE REGION DOMAIN-CONTAINING PROTEIN"/>
    <property type="match status" value="1"/>
</dbReference>
<gene>
    <name evidence="2" type="ORF">AA0117_g11635</name>
</gene>
<evidence type="ECO:0008006" key="4">
    <source>
        <dbReference type="Google" id="ProtNLM"/>
    </source>
</evidence>
<dbReference type="Proteomes" id="UP000291422">
    <property type="component" value="Unassembled WGS sequence"/>
</dbReference>
<accession>A0A4Q4N0U0</accession>
<organism evidence="2 3">
    <name type="scientific">Alternaria alternata</name>
    <name type="common">Alternaria rot fungus</name>
    <name type="synonym">Torula alternata</name>
    <dbReference type="NCBI Taxonomy" id="5599"/>
    <lineage>
        <taxon>Eukaryota</taxon>
        <taxon>Fungi</taxon>
        <taxon>Dikarya</taxon>
        <taxon>Ascomycota</taxon>
        <taxon>Pezizomycotina</taxon>
        <taxon>Dothideomycetes</taxon>
        <taxon>Pleosporomycetidae</taxon>
        <taxon>Pleosporales</taxon>
        <taxon>Pleosporineae</taxon>
        <taxon>Pleosporaceae</taxon>
        <taxon>Alternaria</taxon>
        <taxon>Alternaria sect. Alternaria</taxon>
        <taxon>Alternaria alternata complex</taxon>
    </lineage>
</organism>
<comment type="caution">
    <text evidence="2">The sequence shown here is derived from an EMBL/GenBank/DDBJ whole genome shotgun (WGS) entry which is preliminary data.</text>
</comment>
<sequence length="339" mass="36816">MLLSEIFLTLFFPSVLRASLVATAVRPRSPQIPSHQIFQFDNGTWIENIAVRSNGNLLVTLVDRPELYHVDPFHNTATLLANLEDEANAISLLGITEMAPDVFVFVAGNFSVARSAPDPASYSVWQIDLNHDAKCRKISEIARLPEASFLNGMTALDRREGTVLISDSVRGVVWRLNIRTGKYEVVLEDVTMKPIQDAPLILGINGIRIFQDYVYYVNAIKGLFCRTRIDLSTGKASGPYEILAADVFGDDFAMSNNGVAFITENGQNSLVRVDADGTRSVVAGGLHSTLIAGATSAAFGRTWMDQNILYVTAAGGQAAPVNGTYIEGGKIVAVYVENA</sequence>
<dbReference type="InterPro" id="IPR011042">
    <property type="entry name" value="6-blade_b-propeller_TolB-like"/>
</dbReference>
<name>A0A4Q4N0U0_ALTAL</name>
<keyword evidence="1" id="KW-0732">Signal</keyword>
<dbReference type="AlphaFoldDB" id="A0A4Q4N0U0"/>
<dbReference type="Gene3D" id="2.120.10.30">
    <property type="entry name" value="TolB, C-terminal domain"/>
    <property type="match status" value="1"/>
</dbReference>
<proteinExistence type="predicted"/>
<reference evidence="3" key="1">
    <citation type="journal article" date="2019" name="bioRxiv">
        <title>Genomics, evolutionary history and diagnostics of the Alternaria alternata species group including apple and Asian pear pathotypes.</title>
        <authorList>
            <person name="Armitage A.D."/>
            <person name="Cockerton H.M."/>
            <person name="Sreenivasaprasad S."/>
            <person name="Woodhall J.W."/>
            <person name="Lane C.R."/>
            <person name="Harrison R.J."/>
            <person name="Clarkson J.P."/>
        </authorList>
    </citation>
    <scope>NUCLEOTIDE SEQUENCE [LARGE SCALE GENOMIC DNA]</scope>
    <source>
        <strain evidence="3">FERA 1177</strain>
    </source>
</reference>
<dbReference type="SUPFAM" id="SSF63829">
    <property type="entry name" value="Calcium-dependent phosphotriesterase"/>
    <property type="match status" value="1"/>
</dbReference>
<dbReference type="VEuPathDB" id="FungiDB:CC77DRAFT_1022186"/>
<feature type="chain" id="PRO_5020967885" description="Six-bladed beta-propeller-like protein" evidence="1">
    <location>
        <begin position="19"/>
        <end position="339"/>
    </location>
</feature>
<dbReference type="InterPro" id="IPR052998">
    <property type="entry name" value="Hetero-Diels-Alderase-like"/>
</dbReference>
<evidence type="ECO:0000313" key="2">
    <source>
        <dbReference type="EMBL" id="RYN67299.1"/>
    </source>
</evidence>
<feature type="signal peptide" evidence="1">
    <location>
        <begin position="1"/>
        <end position="18"/>
    </location>
</feature>
<dbReference type="EMBL" id="PDXD01000055">
    <property type="protein sequence ID" value="RYN67299.1"/>
    <property type="molecule type" value="Genomic_DNA"/>
</dbReference>